<sequence length="399" mass="46147">METLFAKQDRLLMLTSTEIVRTLMHRINWNAQLIAIRGPRGVGKTTLMLQYIKQHYEVYNREALYCTLDSVYFSNHTLLELVDTFYKHGGKHLFLDEVHKYPTWSKEIKEIYDMYPDLRVVFSASSLLNILNADADLSRRCIPYEMQGLSFREFMLFYKQLDLPICTLEEVLNSPGDICSRVNEVCRPLAFFKEYLQYGYYPFYLKNQMDYYTSIEQVTNFIIESELPQLCGVDIGNVRKLKALLGILATSVPFEVDISKLSTTIGIHRNTVIEYLNSLERAKLLRLLYADLLSVKKMQKPDKIYLDNPNLLYALASHPVKIGTARETFVVNQLGYMHEVEYGKKTGDFKVNGCYTLEVGGEGKGYNQIADLPDSYILADGIETPYRHKLPIWIVGFLY</sequence>
<dbReference type="InterPro" id="IPR041682">
    <property type="entry name" value="AAA_14"/>
</dbReference>
<dbReference type="Pfam" id="PF13173">
    <property type="entry name" value="AAA_14"/>
    <property type="match status" value="1"/>
</dbReference>
<dbReference type="InterPro" id="IPR027417">
    <property type="entry name" value="P-loop_NTPase"/>
</dbReference>
<name>A0A0N7IFA9_9BACE</name>
<feature type="domain" description="AAA" evidence="1">
    <location>
        <begin position="32"/>
        <end position="155"/>
    </location>
</feature>
<evidence type="ECO:0000259" key="1">
    <source>
        <dbReference type="Pfam" id="PF13173"/>
    </source>
</evidence>
<organism evidence="2 3">
    <name type="scientific">Bacteroides cellulosilyticus</name>
    <dbReference type="NCBI Taxonomy" id="246787"/>
    <lineage>
        <taxon>Bacteria</taxon>
        <taxon>Pseudomonadati</taxon>
        <taxon>Bacteroidota</taxon>
        <taxon>Bacteroidia</taxon>
        <taxon>Bacteroidales</taxon>
        <taxon>Bacteroidaceae</taxon>
        <taxon>Bacteroides</taxon>
    </lineage>
</organism>
<gene>
    <name evidence="2" type="ORF">BcellWH2_02452</name>
</gene>
<evidence type="ECO:0000313" key="3">
    <source>
        <dbReference type="Proteomes" id="UP000061809"/>
    </source>
</evidence>
<evidence type="ECO:0000313" key="2">
    <source>
        <dbReference type="EMBL" id="ALJ59691.1"/>
    </source>
</evidence>
<dbReference type="KEGG" id="bcel:BcellWH2_02452"/>
<dbReference type="PANTHER" id="PTHR42990">
    <property type="entry name" value="ATPASE"/>
    <property type="match status" value="1"/>
</dbReference>
<proteinExistence type="predicted"/>
<reference evidence="2 3" key="1">
    <citation type="journal article" date="2015" name="Science">
        <title>Genetic determinants of in vivo fitness and diet responsiveness in multiple human gut Bacteroides.</title>
        <authorList>
            <person name="Wu M."/>
            <person name="McNulty N.P."/>
            <person name="Rodionov D.A."/>
            <person name="Khoroshkin M.S."/>
            <person name="Griffin N.W."/>
            <person name="Cheng J."/>
            <person name="Latreille P."/>
            <person name="Kerstetter R.A."/>
            <person name="Terrapon N."/>
            <person name="Henrissat B."/>
            <person name="Osterman A.L."/>
            <person name="Gordon J.I."/>
        </authorList>
    </citation>
    <scope>NUCLEOTIDE SEQUENCE [LARGE SCALE GENOMIC DNA]</scope>
    <source>
        <strain evidence="2 3">WH2</strain>
    </source>
</reference>
<accession>A0A0N7IFA9</accession>
<dbReference type="Proteomes" id="UP000061809">
    <property type="component" value="Chromosome"/>
</dbReference>
<dbReference type="SUPFAM" id="SSF52540">
    <property type="entry name" value="P-loop containing nucleoside triphosphate hydrolases"/>
    <property type="match status" value="1"/>
</dbReference>
<dbReference type="PATRIC" id="fig|246787.4.peg.2521"/>
<dbReference type="AlphaFoldDB" id="A0A0N7IFA9"/>
<protein>
    <recommendedName>
        <fullName evidence="1">AAA domain-containing protein</fullName>
    </recommendedName>
</protein>
<dbReference type="EMBL" id="CP012801">
    <property type="protein sequence ID" value="ALJ59691.1"/>
    <property type="molecule type" value="Genomic_DNA"/>
</dbReference>
<dbReference type="Gene3D" id="3.40.50.300">
    <property type="entry name" value="P-loop containing nucleotide triphosphate hydrolases"/>
    <property type="match status" value="1"/>
</dbReference>
<dbReference type="PANTHER" id="PTHR42990:SF1">
    <property type="entry name" value="AAA+ ATPASE DOMAIN-CONTAINING PROTEIN"/>
    <property type="match status" value="1"/>
</dbReference>
<dbReference type="RefSeq" id="WP_029426123.1">
    <property type="nucleotide sequence ID" value="NZ_CP012801.1"/>
</dbReference>